<reference evidence="1" key="2">
    <citation type="submission" date="2021-01" db="EMBL/GenBank/DDBJ databases">
        <authorList>
            <person name="Schikora-Tamarit M.A."/>
        </authorList>
    </citation>
    <scope>NUCLEOTIDE SEQUENCE</scope>
    <source>
        <strain evidence="1">CBS2887</strain>
    </source>
</reference>
<proteinExistence type="predicted"/>
<name>A0A9P8Q3G6_WICPI</name>
<dbReference type="EMBL" id="JAEUBG010003687">
    <property type="protein sequence ID" value="KAH3682437.1"/>
    <property type="molecule type" value="Genomic_DNA"/>
</dbReference>
<organism evidence="1 2">
    <name type="scientific">Wickerhamomyces pijperi</name>
    <name type="common">Yeast</name>
    <name type="synonym">Pichia pijperi</name>
    <dbReference type="NCBI Taxonomy" id="599730"/>
    <lineage>
        <taxon>Eukaryota</taxon>
        <taxon>Fungi</taxon>
        <taxon>Dikarya</taxon>
        <taxon>Ascomycota</taxon>
        <taxon>Saccharomycotina</taxon>
        <taxon>Saccharomycetes</taxon>
        <taxon>Phaffomycetales</taxon>
        <taxon>Wickerhamomycetaceae</taxon>
        <taxon>Wickerhamomyces</taxon>
    </lineage>
</organism>
<accession>A0A9P8Q3G6</accession>
<feature type="non-terminal residue" evidence="1">
    <location>
        <position position="1"/>
    </location>
</feature>
<reference evidence="1" key="1">
    <citation type="journal article" date="2021" name="Open Biol.">
        <title>Shared evolutionary footprints suggest mitochondrial oxidative damage underlies multiple complex I losses in fungi.</title>
        <authorList>
            <person name="Schikora-Tamarit M.A."/>
            <person name="Marcet-Houben M."/>
            <person name="Nosek J."/>
            <person name="Gabaldon T."/>
        </authorList>
    </citation>
    <scope>NUCLEOTIDE SEQUENCE</scope>
    <source>
        <strain evidence="1">CBS2887</strain>
    </source>
</reference>
<sequence length="97" mass="9547">FPFEAVELVSSLATEVSEVVTIVDSGSVTGAAAAAVSIDSTASTELVGCSPGAEDSVSVLTGSVDLTGNDFRDELDAEGTGVTCSDVLSEADGAFVA</sequence>
<dbReference type="AlphaFoldDB" id="A0A9P8Q3G6"/>
<gene>
    <name evidence="1" type="ORF">WICPIJ_006579</name>
</gene>
<comment type="caution">
    <text evidence="1">The sequence shown here is derived from an EMBL/GenBank/DDBJ whole genome shotgun (WGS) entry which is preliminary data.</text>
</comment>
<keyword evidence="2" id="KW-1185">Reference proteome</keyword>
<evidence type="ECO:0000313" key="1">
    <source>
        <dbReference type="EMBL" id="KAH3682437.1"/>
    </source>
</evidence>
<protein>
    <submittedName>
        <fullName evidence="1">Uncharacterized protein</fullName>
    </submittedName>
</protein>
<evidence type="ECO:0000313" key="2">
    <source>
        <dbReference type="Proteomes" id="UP000774326"/>
    </source>
</evidence>
<dbReference type="Proteomes" id="UP000774326">
    <property type="component" value="Unassembled WGS sequence"/>
</dbReference>